<proteinExistence type="predicted"/>
<dbReference type="AlphaFoldDB" id="A0A0E9U784"/>
<dbReference type="EMBL" id="GBXM01046861">
    <property type="protein sequence ID" value="JAH61716.1"/>
    <property type="molecule type" value="Transcribed_RNA"/>
</dbReference>
<accession>A0A0E9U784</accession>
<protein>
    <submittedName>
        <fullName evidence="1">Uncharacterized protein</fullName>
    </submittedName>
</protein>
<organism evidence="1">
    <name type="scientific">Anguilla anguilla</name>
    <name type="common">European freshwater eel</name>
    <name type="synonym">Muraena anguilla</name>
    <dbReference type="NCBI Taxonomy" id="7936"/>
    <lineage>
        <taxon>Eukaryota</taxon>
        <taxon>Metazoa</taxon>
        <taxon>Chordata</taxon>
        <taxon>Craniata</taxon>
        <taxon>Vertebrata</taxon>
        <taxon>Euteleostomi</taxon>
        <taxon>Actinopterygii</taxon>
        <taxon>Neopterygii</taxon>
        <taxon>Teleostei</taxon>
        <taxon>Anguilliformes</taxon>
        <taxon>Anguillidae</taxon>
        <taxon>Anguilla</taxon>
    </lineage>
</organism>
<sequence>MYGFVLTLCNHHILEGWGEIITN</sequence>
<reference evidence="1" key="1">
    <citation type="submission" date="2014-11" db="EMBL/GenBank/DDBJ databases">
        <authorList>
            <person name="Amaro Gonzalez C."/>
        </authorList>
    </citation>
    <scope>NUCLEOTIDE SEQUENCE</scope>
</reference>
<evidence type="ECO:0000313" key="1">
    <source>
        <dbReference type="EMBL" id="JAH61716.1"/>
    </source>
</evidence>
<reference evidence="1" key="2">
    <citation type="journal article" date="2015" name="Fish Shellfish Immunol.">
        <title>Early steps in the European eel (Anguilla anguilla)-Vibrio vulnificus interaction in the gills: Role of the RtxA13 toxin.</title>
        <authorList>
            <person name="Callol A."/>
            <person name="Pajuelo D."/>
            <person name="Ebbesson L."/>
            <person name="Teles M."/>
            <person name="MacKenzie S."/>
            <person name="Amaro C."/>
        </authorList>
    </citation>
    <scope>NUCLEOTIDE SEQUENCE</scope>
</reference>
<name>A0A0E9U784_ANGAN</name>